<name>A0A8J2I6T9_9PLEO</name>
<dbReference type="Proteomes" id="UP000676310">
    <property type="component" value="Unassembled WGS sequence"/>
</dbReference>
<organism evidence="2 3">
    <name type="scientific">Alternaria atra</name>
    <dbReference type="NCBI Taxonomy" id="119953"/>
    <lineage>
        <taxon>Eukaryota</taxon>
        <taxon>Fungi</taxon>
        <taxon>Dikarya</taxon>
        <taxon>Ascomycota</taxon>
        <taxon>Pezizomycotina</taxon>
        <taxon>Dothideomycetes</taxon>
        <taxon>Pleosporomycetidae</taxon>
        <taxon>Pleosporales</taxon>
        <taxon>Pleosporineae</taxon>
        <taxon>Pleosporaceae</taxon>
        <taxon>Alternaria</taxon>
        <taxon>Alternaria sect. Ulocladioides</taxon>
    </lineage>
</organism>
<proteinExistence type="predicted"/>
<feature type="compositionally biased region" description="Basic and acidic residues" evidence="1">
    <location>
        <begin position="53"/>
        <end position="73"/>
    </location>
</feature>
<dbReference type="RefSeq" id="XP_043168503.1">
    <property type="nucleotide sequence ID" value="XM_043312568.1"/>
</dbReference>
<evidence type="ECO:0000313" key="3">
    <source>
        <dbReference type="Proteomes" id="UP000676310"/>
    </source>
</evidence>
<feature type="region of interest" description="Disordered" evidence="1">
    <location>
        <begin position="1"/>
        <end position="93"/>
    </location>
</feature>
<reference evidence="2" key="1">
    <citation type="submission" date="2021-05" db="EMBL/GenBank/DDBJ databases">
        <authorList>
            <person name="Stam R."/>
        </authorList>
    </citation>
    <scope>NUCLEOTIDE SEQUENCE</scope>
    <source>
        <strain evidence="2">CS162</strain>
    </source>
</reference>
<evidence type="ECO:0000313" key="2">
    <source>
        <dbReference type="EMBL" id="CAG5157160.1"/>
    </source>
</evidence>
<dbReference type="EMBL" id="CAJRGZ010000017">
    <property type="protein sequence ID" value="CAG5157160.1"/>
    <property type="molecule type" value="Genomic_DNA"/>
</dbReference>
<sequence>MQAADTTEKTLGPSTTHPNAEDTQASGEVDPRLAQPKDSLENKSAHTATNDQAHADEPQNKTDAKQPDDEKNPTEVIASEEKDVDPDPEDESKYLSGFKLAILSSR</sequence>
<gene>
    <name evidence="2" type="ORF">ALTATR162_LOCUS4952</name>
</gene>
<keyword evidence="3" id="KW-1185">Reference proteome</keyword>
<feature type="compositionally biased region" description="Polar residues" evidence="1">
    <location>
        <begin position="12"/>
        <end position="26"/>
    </location>
</feature>
<comment type="caution">
    <text evidence="2">The sequence shown here is derived from an EMBL/GenBank/DDBJ whole genome shotgun (WGS) entry which is preliminary data.</text>
</comment>
<protein>
    <submittedName>
        <fullName evidence="2">Uncharacterized protein</fullName>
    </submittedName>
</protein>
<evidence type="ECO:0000256" key="1">
    <source>
        <dbReference type="SAM" id="MobiDB-lite"/>
    </source>
</evidence>
<dbReference type="AlphaFoldDB" id="A0A8J2I6T9"/>
<accession>A0A8J2I6T9</accession>
<dbReference type="GeneID" id="67016676"/>